<proteinExistence type="predicted"/>
<dbReference type="PRINTS" id="PR00420">
    <property type="entry name" value="RNGMNOXGNASE"/>
</dbReference>
<reference evidence="7 9" key="2">
    <citation type="submission" date="2018-12" db="EMBL/GenBank/DDBJ databases">
        <authorList>
            <person name="hu s."/>
            <person name="Xu Y."/>
            <person name="Xu B."/>
            <person name="Li F."/>
        </authorList>
    </citation>
    <scope>NUCLEOTIDE SEQUENCE [LARGE SCALE GENOMIC DNA]</scope>
    <source>
        <strain evidence="7 9">KSW2-17</strain>
    </source>
</reference>
<evidence type="ECO:0000313" key="7">
    <source>
        <dbReference type="EMBL" id="RUQ87011.1"/>
    </source>
</evidence>
<dbReference type="EMBL" id="PYAU01000001">
    <property type="protein sequence ID" value="PSL38469.1"/>
    <property type="molecule type" value="Genomic_DNA"/>
</dbReference>
<keyword evidence="2" id="KW-0285">Flavoprotein</keyword>
<accession>A0A2P8GWY2</accession>
<keyword evidence="3" id="KW-0274">FAD</keyword>
<evidence type="ECO:0000313" key="9">
    <source>
        <dbReference type="Proteomes" id="UP000268291"/>
    </source>
</evidence>
<dbReference type="RefSeq" id="WP_106563483.1">
    <property type="nucleotide sequence ID" value="NZ_PYAU01000001.1"/>
</dbReference>
<evidence type="ECO:0000256" key="4">
    <source>
        <dbReference type="ARBA" id="ARBA00023002"/>
    </source>
</evidence>
<comment type="cofactor">
    <cofactor evidence="1">
        <name>FAD</name>
        <dbReference type="ChEBI" id="CHEBI:57692"/>
    </cofactor>
</comment>
<sequence>MRIVVVGAGAWGLPAAAELQARGHEVVLVDRYGVGNALSSSSGPTRLWRFADPDPVKVRLARRGLEAMERLTARSGTPAFIRRGLLWRDDAGLDRLVGTLDAEGVEYTSVDAEDVGRFFPGLRSDGRDAVWAPDGGSVLAADSLAAQARLFAADGGHTEFGRTVTRVERTGAGPRIHLSDGAMLDADVVVLAAGPGSSPLLAGLDIDVPLLPVLEQVVHVGDPAAPHLTDDFPGFIDAPSGDEFGIYAMPTPGVGYKIGIDDAIRDWAEDDHDRTPSVERTRETVERVRRDMPGIAPHALDAAVCSWTASPDGRFVVDRLDGGVVIACGDSGAGFKFSAVMGLILADLAEGTPADPDVASLSLARFDGAPPRAVPRSLFDL</sequence>
<dbReference type="Pfam" id="PF01266">
    <property type="entry name" value="DAO"/>
    <property type="match status" value="1"/>
</dbReference>
<dbReference type="EMBL" id="RZGY01000001">
    <property type="protein sequence ID" value="RUQ87011.1"/>
    <property type="molecule type" value="Genomic_DNA"/>
</dbReference>
<evidence type="ECO:0000256" key="1">
    <source>
        <dbReference type="ARBA" id="ARBA00001974"/>
    </source>
</evidence>
<organism evidence="6 8">
    <name type="scientific">Labedella gwakjiensis</name>
    <dbReference type="NCBI Taxonomy" id="390269"/>
    <lineage>
        <taxon>Bacteria</taxon>
        <taxon>Bacillati</taxon>
        <taxon>Actinomycetota</taxon>
        <taxon>Actinomycetes</taxon>
        <taxon>Micrococcales</taxon>
        <taxon>Microbacteriaceae</taxon>
        <taxon>Labedella</taxon>
    </lineage>
</organism>
<evidence type="ECO:0000313" key="6">
    <source>
        <dbReference type="EMBL" id="PSL38469.1"/>
    </source>
</evidence>
<name>A0A2P8GWY2_9MICO</name>
<evidence type="ECO:0000259" key="5">
    <source>
        <dbReference type="Pfam" id="PF01266"/>
    </source>
</evidence>
<reference evidence="6 8" key="1">
    <citation type="submission" date="2018-03" db="EMBL/GenBank/DDBJ databases">
        <title>Genomic Encyclopedia of Archaeal and Bacterial Type Strains, Phase II (KMG-II): from individual species to whole genera.</title>
        <authorList>
            <person name="Goeker M."/>
        </authorList>
    </citation>
    <scope>NUCLEOTIDE SEQUENCE [LARGE SCALE GENOMIC DNA]</scope>
    <source>
        <strain evidence="6 8">DSM 21548</strain>
    </source>
</reference>
<dbReference type="AlphaFoldDB" id="A0A2P8GWY2"/>
<dbReference type="Proteomes" id="UP000241203">
    <property type="component" value="Unassembled WGS sequence"/>
</dbReference>
<dbReference type="Gene3D" id="3.30.9.10">
    <property type="entry name" value="D-Amino Acid Oxidase, subunit A, domain 2"/>
    <property type="match status" value="1"/>
</dbReference>
<feature type="domain" description="FAD dependent oxidoreductase" evidence="5">
    <location>
        <begin position="2"/>
        <end position="348"/>
    </location>
</feature>
<dbReference type="InterPro" id="IPR006076">
    <property type="entry name" value="FAD-dep_OxRdtase"/>
</dbReference>
<dbReference type="PANTHER" id="PTHR10961:SF7">
    <property type="entry name" value="FAD DEPENDENT OXIDOREDUCTASE DOMAIN-CONTAINING PROTEIN"/>
    <property type="match status" value="1"/>
</dbReference>
<keyword evidence="9" id="KW-1185">Reference proteome</keyword>
<dbReference type="OrthoDB" id="1145at2"/>
<dbReference type="GO" id="GO:0008115">
    <property type="term" value="F:sarcosine oxidase activity"/>
    <property type="evidence" value="ECO:0007669"/>
    <property type="project" value="TreeGrafter"/>
</dbReference>
<evidence type="ECO:0000313" key="8">
    <source>
        <dbReference type="Proteomes" id="UP000241203"/>
    </source>
</evidence>
<dbReference type="PANTHER" id="PTHR10961">
    <property type="entry name" value="PEROXISOMAL SARCOSINE OXIDASE"/>
    <property type="match status" value="1"/>
</dbReference>
<dbReference type="Gene3D" id="3.50.50.60">
    <property type="entry name" value="FAD/NAD(P)-binding domain"/>
    <property type="match status" value="1"/>
</dbReference>
<dbReference type="InterPro" id="IPR045170">
    <property type="entry name" value="MTOX"/>
</dbReference>
<dbReference type="SUPFAM" id="SSF51905">
    <property type="entry name" value="FAD/NAD(P)-binding domain"/>
    <property type="match status" value="1"/>
</dbReference>
<comment type="caution">
    <text evidence="6">The sequence shown here is derived from an EMBL/GenBank/DDBJ whole genome shotgun (WGS) entry which is preliminary data.</text>
</comment>
<evidence type="ECO:0000256" key="3">
    <source>
        <dbReference type="ARBA" id="ARBA00022827"/>
    </source>
</evidence>
<evidence type="ECO:0000256" key="2">
    <source>
        <dbReference type="ARBA" id="ARBA00022630"/>
    </source>
</evidence>
<gene>
    <name evidence="6" type="ORF">CLV49_2094</name>
    <name evidence="7" type="ORF">ELQ93_08745</name>
</gene>
<dbReference type="InterPro" id="IPR036188">
    <property type="entry name" value="FAD/NAD-bd_sf"/>
</dbReference>
<dbReference type="SUPFAM" id="SSF54373">
    <property type="entry name" value="FAD-linked reductases, C-terminal domain"/>
    <property type="match status" value="1"/>
</dbReference>
<protein>
    <submittedName>
        <fullName evidence="7">FAD-dependent oxidoreductase</fullName>
    </submittedName>
    <submittedName>
        <fullName evidence="6">Sarcosine oxidase</fullName>
    </submittedName>
</protein>
<dbReference type="GO" id="GO:0050660">
    <property type="term" value="F:flavin adenine dinucleotide binding"/>
    <property type="evidence" value="ECO:0007669"/>
    <property type="project" value="InterPro"/>
</dbReference>
<dbReference type="Proteomes" id="UP000268291">
    <property type="component" value="Unassembled WGS sequence"/>
</dbReference>
<keyword evidence="4" id="KW-0560">Oxidoreductase</keyword>